<comment type="subcellular location">
    <subcellularLocation>
        <location evidence="1">Membrane</location>
        <topology evidence="1">Multi-pass membrane protein</topology>
    </subcellularLocation>
</comment>
<evidence type="ECO:0000256" key="5">
    <source>
        <dbReference type="ARBA" id="ARBA00023136"/>
    </source>
</evidence>
<dbReference type="Gene3D" id="1.20.1250.20">
    <property type="entry name" value="MFS general substrate transporter like domains"/>
    <property type="match status" value="1"/>
</dbReference>
<proteinExistence type="predicted"/>
<keyword evidence="4 6" id="KW-1133">Transmembrane helix</keyword>
<feature type="transmembrane region" description="Helical" evidence="6">
    <location>
        <begin position="375"/>
        <end position="396"/>
    </location>
</feature>
<dbReference type="InterPro" id="IPR003663">
    <property type="entry name" value="Sugar/inositol_transpt"/>
</dbReference>
<feature type="transmembrane region" description="Helical" evidence="6">
    <location>
        <begin position="225"/>
        <end position="245"/>
    </location>
</feature>
<feature type="domain" description="Major facilitator superfamily (MFS) profile" evidence="7">
    <location>
        <begin position="47"/>
        <end position="497"/>
    </location>
</feature>
<dbReference type="InterPro" id="IPR045263">
    <property type="entry name" value="GLUT"/>
</dbReference>
<dbReference type="OrthoDB" id="6244278at2759"/>
<feature type="transmembrane region" description="Helical" evidence="6">
    <location>
        <begin position="308"/>
        <end position="335"/>
    </location>
</feature>
<dbReference type="SUPFAM" id="SSF103473">
    <property type="entry name" value="MFS general substrate transporter"/>
    <property type="match status" value="1"/>
</dbReference>
<evidence type="ECO:0000256" key="1">
    <source>
        <dbReference type="ARBA" id="ARBA00004141"/>
    </source>
</evidence>
<feature type="transmembrane region" description="Helical" evidence="6">
    <location>
        <begin position="101"/>
        <end position="119"/>
    </location>
</feature>
<name>A0A2T7NP30_POMCA</name>
<keyword evidence="3 6" id="KW-0812">Transmembrane</keyword>
<dbReference type="AlphaFoldDB" id="A0A2T7NP30"/>
<feature type="transmembrane region" description="Helical" evidence="6">
    <location>
        <begin position="441"/>
        <end position="462"/>
    </location>
</feature>
<protein>
    <recommendedName>
        <fullName evidence="7">Major facilitator superfamily (MFS) profile domain-containing protein</fullName>
    </recommendedName>
</protein>
<dbReference type="GO" id="GO:0016020">
    <property type="term" value="C:membrane"/>
    <property type="evidence" value="ECO:0007669"/>
    <property type="project" value="UniProtKB-SubCell"/>
</dbReference>
<comment type="caution">
    <text evidence="8">The sequence shown here is derived from an EMBL/GenBank/DDBJ whole genome shotgun (WGS) entry which is preliminary data.</text>
</comment>
<evidence type="ECO:0000256" key="6">
    <source>
        <dbReference type="SAM" id="Phobius"/>
    </source>
</evidence>
<evidence type="ECO:0000313" key="9">
    <source>
        <dbReference type="Proteomes" id="UP000245119"/>
    </source>
</evidence>
<evidence type="ECO:0000259" key="7">
    <source>
        <dbReference type="PROSITE" id="PS50850"/>
    </source>
</evidence>
<evidence type="ECO:0000256" key="3">
    <source>
        <dbReference type="ARBA" id="ARBA00022692"/>
    </source>
</evidence>
<dbReference type="GO" id="GO:0015149">
    <property type="term" value="F:hexose transmembrane transporter activity"/>
    <property type="evidence" value="ECO:0007669"/>
    <property type="project" value="TreeGrafter"/>
</dbReference>
<dbReference type="STRING" id="400727.A0A2T7NP30"/>
<keyword evidence="9" id="KW-1185">Reference proteome</keyword>
<keyword evidence="2" id="KW-0813">Transport</keyword>
<dbReference type="Pfam" id="PF00083">
    <property type="entry name" value="Sugar_tr"/>
    <property type="match status" value="1"/>
</dbReference>
<accession>A0A2T7NP30</accession>
<dbReference type="InterPro" id="IPR020846">
    <property type="entry name" value="MFS_dom"/>
</dbReference>
<dbReference type="PANTHER" id="PTHR23503:SF8">
    <property type="entry name" value="FACILITATED GLUCOSE TRANSPORTER PROTEIN 1"/>
    <property type="match status" value="1"/>
</dbReference>
<feature type="transmembrane region" description="Helical" evidence="6">
    <location>
        <begin position="402"/>
        <end position="429"/>
    </location>
</feature>
<gene>
    <name evidence="8" type="ORF">C0Q70_16187</name>
</gene>
<dbReference type="InterPro" id="IPR005828">
    <property type="entry name" value="MFS_sugar_transport-like"/>
</dbReference>
<dbReference type="PRINTS" id="PR00171">
    <property type="entry name" value="SUGRTRNSPORT"/>
</dbReference>
<sequence length="497" mass="54273">MTTRLGLPRALILWSPSHVTHHELFLQQGDEKQVSQEGNKKSGRTTWPLIATVTCTLFGMSATGICKSALNSPQNFIKSFMNETAISRGHDPLTHEQVTSLYALLSAILALGSCVGSLLTQKVADSIGRKLVLLVIGVLGVVSALLMGLSVEARSPEMLFVGRAISGITIGFSTSLPPFFMAEVLPRHLVGPVLMASQMCSMMGSLAIAILSFDEIFATPELWPTIVGVHGVVCFLMLVLLPWVVQSPSFLLLAKNNEKAALTALQKLRGTSYVHEEISELKELALSKSKKSKLTVIQLLRDRSQARACVVSIGSFICWFFTGVVTVVFYSVILLQSAGLSLRVSRYMSSATIVLGIAVVVVLIFFIPRLKRRHMMLGGLAGMFLSELVLTLALVFRNQADWLKYVGIVCVPLIGMFHALGPAPLPWILLPELFDTEARGAASSVGVTTFYLSFFVVGYAFPPMQEAIGPYCILPFMGMSAFFFVFFFFFNLKLLDA</sequence>
<dbReference type="InterPro" id="IPR036259">
    <property type="entry name" value="MFS_trans_sf"/>
</dbReference>
<keyword evidence="5 6" id="KW-0472">Membrane</keyword>
<feature type="transmembrane region" description="Helical" evidence="6">
    <location>
        <begin position="193"/>
        <end position="213"/>
    </location>
</feature>
<evidence type="ECO:0000313" key="8">
    <source>
        <dbReference type="EMBL" id="PVD22927.1"/>
    </source>
</evidence>
<organism evidence="8 9">
    <name type="scientific">Pomacea canaliculata</name>
    <name type="common">Golden apple snail</name>
    <dbReference type="NCBI Taxonomy" id="400727"/>
    <lineage>
        <taxon>Eukaryota</taxon>
        <taxon>Metazoa</taxon>
        <taxon>Spiralia</taxon>
        <taxon>Lophotrochozoa</taxon>
        <taxon>Mollusca</taxon>
        <taxon>Gastropoda</taxon>
        <taxon>Caenogastropoda</taxon>
        <taxon>Architaenioglossa</taxon>
        <taxon>Ampullarioidea</taxon>
        <taxon>Ampullariidae</taxon>
        <taxon>Pomacea</taxon>
    </lineage>
</organism>
<dbReference type="PANTHER" id="PTHR23503">
    <property type="entry name" value="SOLUTE CARRIER FAMILY 2"/>
    <property type="match status" value="1"/>
</dbReference>
<reference evidence="8 9" key="1">
    <citation type="submission" date="2018-04" db="EMBL/GenBank/DDBJ databases">
        <title>The genome of golden apple snail Pomacea canaliculata provides insight into stress tolerance and invasive adaptation.</title>
        <authorList>
            <person name="Liu C."/>
            <person name="Liu B."/>
            <person name="Ren Y."/>
            <person name="Zhang Y."/>
            <person name="Wang H."/>
            <person name="Li S."/>
            <person name="Jiang F."/>
            <person name="Yin L."/>
            <person name="Zhang G."/>
            <person name="Qian W."/>
            <person name="Fan W."/>
        </authorList>
    </citation>
    <scope>NUCLEOTIDE SEQUENCE [LARGE SCALE GENOMIC DNA]</scope>
    <source>
        <strain evidence="8">SZHN2017</strain>
        <tissue evidence="8">Muscle</tissue>
    </source>
</reference>
<feature type="transmembrane region" description="Helical" evidence="6">
    <location>
        <begin position="347"/>
        <end position="368"/>
    </location>
</feature>
<evidence type="ECO:0000256" key="2">
    <source>
        <dbReference type="ARBA" id="ARBA00022448"/>
    </source>
</evidence>
<dbReference type="EMBL" id="PZQS01000010">
    <property type="protein sequence ID" value="PVD22927.1"/>
    <property type="molecule type" value="Genomic_DNA"/>
</dbReference>
<feature type="transmembrane region" description="Helical" evidence="6">
    <location>
        <begin position="468"/>
        <end position="490"/>
    </location>
</feature>
<feature type="transmembrane region" description="Helical" evidence="6">
    <location>
        <begin position="161"/>
        <end position="181"/>
    </location>
</feature>
<dbReference type="Proteomes" id="UP000245119">
    <property type="component" value="Linkage Group LG10"/>
</dbReference>
<feature type="transmembrane region" description="Helical" evidence="6">
    <location>
        <begin position="131"/>
        <end position="149"/>
    </location>
</feature>
<feature type="transmembrane region" description="Helical" evidence="6">
    <location>
        <begin position="49"/>
        <end position="70"/>
    </location>
</feature>
<dbReference type="PROSITE" id="PS50850">
    <property type="entry name" value="MFS"/>
    <property type="match status" value="1"/>
</dbReference>
<evidence type="ECO:0000256" key="4">
    <source>
        <dbReference type="ARBA" id="ARBA00022989"/>
    </source>
</evidence>